<evidence type="ECO:0000313" key="3">
    <source>
        <dbReference type="Proteomes" id="UP000198990"/>
    </source>
</evidence>
<dbReference type="Gene3D" id="3.40.50.12370">
    <property type="match status" value="1"/>
</dbReference>
<dbReference type="InterPro" id="IPR006016">
    <property type="entry name" value="UspA"/>
</dbReference>
<evidence type="ECO:0000313" key="2">
    <source>
        <dbReference type="EMBL" id="SEK32664.1"/>
    </source>
</evidence>
<dbReference type="AlphaFoldDB" id="A0A1H7G3N1"/>
<feature type="domain" description="UspA" evidence="1">
    <location>
        <begin position="1"/>
        <end position="146"/>
    </location>
</feature>
<name>A0A1H7G3N1_9FLAO</name>
<dbReference type="EMBL" id="FNZN01000001">
    <property type="protein sequence ID" value="SEK32664.1"/>
    <property type="molecule type" value="Genomic_DNA"/>
</dbReference>
<evidence type="ECO:0000259" key="1">
    <source>
        <dbReference type="Pfam" id="PF00582"/>
    </source>
</evidence>
<dbReference type="RefSeq" id="WP_091618981.1">
    <property type="nucleotide sequence ID" value="NZ_FNZN01000001.1"/>
</dbReference>
<dbReference type="CDD" id="cd00293">
    <property type="entry name" value="USP-like"/>
    <property type="match status" value="1"/>
</dbReference>
<keyword evidence="3" id="KW-1185">Reference proteome</keyword>
<accession>A0A1H7G3N1</accession>
<reference evidence="3" key="1">
    <citation type="submission" date="2016-10" db="EMBL/GenBank/DDBJ databases">
        <authorList>
            <person name="Varghese N."/>
            <person name="Submissions S."/>
        </authorList>
    </citation>
    <scope>NUCLEOTIDE SEQUENCE [LARGE SCALE GENOMIC DNA]</scope>
    <source>
        <strain evidence="3">DSM 16471</strain>
    </source>
</reference>
<dbReference type="Pfam" id="PF00582">
    <property type="entry name" value="Usp"/>
    <property type="match status" value="1"/>
</dbReference>
<dbReference type="OrthoDB" id="9788959at2"/>
<dbReference type="SUPFAM" id="SSF52402">
    <property type="entry name" value="Adenine nucleotide alpha hydrolases-like"/>
    <property type="match status" value="1"/>
</dbReference>
<organism evidence="2 3">
    <name type="scientific">Maribacter orientalis</name>
    <dbReference type="NCBI Taxonomy" id="228957"/>
    <lineage>
        <taxon>Bacteria</taxon>
        <taxon>Pseudomonadati</taxon>
        <taxon>Bacteroidota</taxon>
        <taxon>Flavobacteriia</taxon>
        <taxon>Flavobacteriales</taxon>
        <taxon>Flavobacteriaceae</taxon>
        <taxon>Maribacter</taxon>
    </lineage>
</organism>
<proteinExistence type="predicted"/>
<dbReference type="Proteomes" id="UP000198990">
    <property type="component" value="Unassembled WGS sequence"/>
</dbReference>
<sequence length="290" mass="32688">MKNILVPTDFSASAYNAVKFALHLFEGSPCVFYFLNTYTPELHSNRLMAGSVSGFSQNSRAAETSEKGLKDLVRRVKKEFKNPRHSYKTISSFSLLKDEVKETIVEHDIDFVIMGAIGSSNNETIYLGRNTVRILNAVKNCPVFAIPFNFEFTKPLNIAFVSDSNHFFNSDELDPILTMAKIFNSSVCMVTLQHEKGQLPELQKLNHKLFERKLETVPHTFHQITIDASLSLLLDHFIDQAKCQLLVMSNSANSYMKNLCSNFVVERSKFSLKVPIVLIQGAENSVTVGH</sequence>
<protein>
    <submittedName>
        <fullName evidence="2">Nucleotide-binding universal stress protein, UspA family</fullName>
    </submittedName>
</protein>
<dbReference type="STRING" id="228957.SAMN04488008_101276"/>
<gene>
    <name evidence="2" type="ORF">SAMN04488008_101276</name>
</gene>